<dbReference type="AlphaFoldDB" id="A0A8H6AXT9"/>
<dbReference type="GeneID" id="59258122"/>
<keyword evidence="3" id="KW-1185">Reference proteome</keyword>
<protein>
    <submittedName>
        <fullName evidence="2">Uncharacterized protein</fullName>
    </submittedName>
</protein>
<gene>
    <name evidence="2" type="ORF">Bfra_004024</name>
</gene>
<proteinExistence type="predicted"/>
<sequence>MPKDTKTHSTSSRKNPVDKTKQSIKDIAHNYLLLVCLTSSDDPTITELLSVPATYSYLQLHQIIKIAFEGKAVLSMKIHEDRIGIMFDVFDGPDT</sequence>
<evidence type="ECO:0000313" key="2">
    <source>
        <dbReference type="EMBL" id="KAF5875571.1"/>
    </source>
</evidence>
<dbReference type="EMBL" id="JABFCT010000006">
    <property type="protein sequence ID" value="KAF5875571.1"/>
    <property type="molecule type" value="Genomic_DNA"/>
</dbReference>
<evidence type="ECO:0000313" key="3">
    <source>
        <dbReference type="Proteomes" id="UP000531561"/>
    </source>
</evidence>
<name>A0A8H6AXT9_9HELO</name>
<accession>A0A8H6AXT9</accession>
<dbReference type="OrthoDB" id="245563at2759"/>
<dbReference type="RefSeq" id="XP_037194517.1">
    <property type="nucleotide sequence ID" value="XM_037334430.1"/>
</dbReference>
<dbReference type="Proteomes" id="UP000531561">
    <property type="component" value="Unassembled WGS sequence"/>
</dbReference>
<organism evidence="2 3">
    <name type="scientific">Botrytis fragariae</name>
    <dbReference type="NCBI Taxonomy" id="1964551"/>
    <lineage>
        <taxon>Eukaryota</taxon>
        <taxon>Fungi</taxon>
        <taxon>Dikarya</taxon>
        <taxon>Ascomycota</taxon>
        <taxon>Pezizomycotina</taxon>
        <taxon>Leotiomycetes</taxon>
        <taxon>Helotiales</taxon>
        <taxon>Sclerotiniaceae</taxon>
        <taxon>Botrytis</taxon>
    </lineage>
</organism>
<reference evidence="2 3" key="1">
    <citation type="journal article" date="2020" name="Phytopathology">
        <title>A high-quality genome resource of Botrytis fragariae, a new and rapidly spreading fungal pathogen causing strawberry gray mold in the U.S.A.</title>
        <authorList>
            <person name="Wu Y."/>
            <person name="Saski C.A."/>
            <person name="Schnabel G."/>
            <person name="Xiao S."/>
            <person name="Hu M."/>
        </authorList>
    </citation>
    <scope>NUCLEOTIDE SEQUENCE [LARGE SCALE GENOMIC DNA]</scope>
    <source>
        <strain evidence="2 3">BVB16</strain>
    </source>
</reference>
<evidence type="ECO:0000256" key="1">
    <source>
        <dbReference type="SAM" id="MobiDB-lite"/>
    </source>
</evidence>
<comment type="caution">
    <text evidence="2">The sequence shown here is derived from an EMBL/GenBank/DDBJ whole genome shotgun (WGS) entry which is preliminary data.</text>
</comment>
<feature type="region of interest" description="Disordered" evidence="1">
    <location>
        <begin position="1"/>
        <end position="21"/>
    </location>
</feature>